<keyword evidence="3" id="KW-1185">Reference proteome</keyword>
<sequence length="100" mass="10464">MNEAALHVCTSHREYLKVDAREIRLLSLTQPSTAPPPSPLGSQSAANLVTFPLLNSGLLDATSASPSATTTVSLSSFIASPPTGPHSGMRGEFTFGDSFF</sequence>
<gene>
    <name evidence="2" type="ORF">WR25_09304</name>
</gene>
<dbReference type="Proteomes" id="UP000218231">
    <property type="component" value="Unassembled WGS sequence"/>
</dbReference>
<comment type="caution">
    <text evidence="2">The sequence shown here is derived from an EMBL/GenBank/DDBJ whole genome shotgun (WGS) entry which is preliminary data.</text>
</comment>
<name>A0A2A2L594_9BILA</name>
<reference evidence="2 3" key="1">
    <citation type="journal article" date="2017" name="Curr. Biol.">
        <title>Genome architecture and evolution of a unichromosomal asexual nematode.</title>
        <authorList>
            <person name="Fradin H."/>
            <person name="Zegar C."/>
            <person name="Gutwein M."/>
            <person name="Lucas J."/>
            <person name="Kovtun M."/>
            <person name="Corcoran D."/>
            <person name="Baugh L.R."/>
            <person name="Kiontke K."/>
            <person name="Gunsalus K."/>
            <person name="Fitch D.H."/>
            <person name="Piano F."/>
        </authorList>
    </citation>
    <scope>NUCLEOTIDE SEQUENCE [LARGE SCALE GENOMIC DNA]</scope>
    <source>
        <strain evidence="2">PF1309</strain>
    </source>
</reference>
<proteinExistence type="predicted"/>
<organism evidence="2 3">
    <name type="scientific">Diploscapter pachys</name>
    <dbReference type="NCBI Taxonomy" id="2018661"/>
    <lineage>
        <taxon>Eukaryota</taxon>
        <taxon>Metazoa</taxon>
        <taxon>Ecdysozoa</taxon>
        <taxon>Nematoda</taxon>
        <taxon>Chromadorea</taxon>
        <taxon>Rhabditida</taxon>
        <taxon>Rhabditina</taxon>
        <taxon>Rhabditomorpha</taxon>
        <taxon>Rhabditoidea</taxon>
        <taxon>Rhabditidae</taxon>
        <taxon>Diploscapter</taxon>
    </lineage>
</organism>
<evidence type="ECO:0000313" key="2">
    <source>
        <dbReference type="EMBL" id="PAV81298.1"/>
    </source>
</evidence>
<evidence type="ECO:0000313" key="3">
    <source>
        <dbReference type="Proteomes" id="UP000218231"/>
    </source>
</evidence>
<evidence type="ECO:0000256" key="1">
    <source>
        <dbReference type="SAM" id="MobiDB-lite"/>
    </source>
</evidence>
<dbReference type="AlphaFoldDB" id="A0A2A2L594"/>
<protein>
    <submittedName>
        <fullName evidence="2">Uncharacterized protein</fullName>
    </submittedName>
</protein>
<accession>A0A2A2L594</accession>
<dbReference type="EMBL" id="LIAE01007184">
    <property type="protein sequence ID" value="PAV81298.1"/>
    <property type="molecule type" value="Genomic_DNA"/>
</dbReference>
<feature type="region of interest" description="Disordered" evidence="1">
    <location>
        <begin position="77"/>
        <end position="100"/>
    </location>
</feature>